<dbReference type="OrthoDB" id="9762066at2"/>
<dbReference type="EMBL" id="CP030280">
    <property type="protein sequence ID" value="AWY98801.1"/>
    <property type="molecule type" value="Genomic_DNA"/>
</dbReference>
<dbReference type="PANTHER" id="PTHR42732:SF2">
    <property type="entry name" value="BETA-MANNOSIDASE"/>
    <property type="match status" value="1"/>
</dbReference>
<dbReference type="InterPro" id="IPR006102">
    <property type="entry name" value="Ig-like_GH2"/>
</dbReference>
<evidence type="ECO:0000259" key="2">
    <source>
        <dbReference type="Pfam" id="PF00703"/>
    </source>
</evidence>
<dbReference type="InterPro" id="IPR006103">
    <property type="entry name" value="Glyco_hydro_2_cat"/>
</dbReference>
<evidence type="ECO:0000259" key="3">
    <source>
        <dbReference type="Pfam" id="PF02836"/>
    </source>
</evidence>
<evidence type="ECO:0000313" key="5">
    <source>
        <dbReference type="EMBL" id="AWY98801.1"/>
    </source>
</evidence>
<dbReference type="SUPFAM" id="SSF49785">
    <property type="entry name" value="Galactose-binding domain-like"/>
    <property type="match status" value="1"/>
</dbReference>
<keyword evidence="6" id="KW-1185">Reference proteome</keyword>
<dbReference type="GO" id="GO:0005975">
    <property type="term" value="P:carbohydrate metabolic process"/>
    <property type="evidence" value="ECO:0007669"/>
    <property type="project" value="InterPro"/>
</dbReference>
<dbReference type="KEGG" id="blau:DQQ01_12325"/>
<dbReference type="AlphaFoldDB" id="A0A2Z4UCQ0"/>
<feature type="domain" description="Glycosyl hydrolases family 2 sugar binding" evidence="4">
    <location>
        <begin position="18"/>
        <end position="150"/>
    </location>
</feature>
<dbReference type="Gene3D" id="2.60.120.260">
    <property type="entry name" value="Galactose-binding domain-like"/>
    <property type="match status" value="1"/>
</dbReference>
<dbReference type="Proteomes" id="UP000250003">
    <property type="component" value="Chromosome"/>
</dbReference>
<dbReference type="SUPFAM" id="SSF51445">
    <property type="entry name" value="(Trans)glycosidases"/>
    <property type="match status" value="1"/>
</dbReference>
<reference evidence="6" key="1">
    <citation type="submission" date="2018-06" db="EMBL/GenBank/DDBJ databases">
        <title>Description of Blautia argi sp. nov., a new anaerobic isolated from dog feces.</title>
        <authorList>
            <person name="Chang Y.-H."/>
            <person name="Paek J."/>
            <person name="Shin Y."/>
        </authorList>
    </citation>
    <scope>NUCLEOTIDE SEQUENCE [LARGE SCALE GENOMIC DNA]</scope>
    <source>
        <strain evidence="6">KCTC 15426</strain>
    </source>
</reference>
<dbReference type="RefSeq" id="WP_111920287.1">
    <property type="nucleotide sequence ID" value="NZ_CAUWHR010000010.1"/>
</dbReference>
<keyword evidence="5" id="KW-0378">Hydrolase</keyword>
<accession>A0A2Z4UCQ0</accession>
<comment type="similarity">
    <text evidence="1">Belongs to the glycosyl hydrolase 2 family.</text>
</comment>
<dbReference type="InterPro" id="IPR036156">
    <property type="entry name" value="Beta-gal/glucu_dom_sf"/>
</dbReference>
<protein>
    <submittedName>
        <fullName evidence="5">Glycoside hydrolase family 2</fullName>
    </submittedName>
</protein>
<proteinExistence type="inferred from homology"/>
<dbReference type="PANTHER" id="PTHR42732">
    <property type="entry name" value="BETA-GALACTOSIDASE"/>
    <property type="match status" value="1"/>
</dbReference>
<gene>
    <name evidence="5" type="ORF">DQQ01_12325</name>
</gene>
<dbReference type="InterPro" id="IPR051913">
    <property type="entry name" value="GH2_Domain-Containing"/>
</dbReference>
<dbReference type="SUPFAM" id="SSF49303">
    <property type="entry name" value="beta-Galactosidase/glucuronidase domain"/>
    <property type="match status" value="1"/>
</dbReference>
<dbReference type="Pfam" id="PF02836">
    <property type="entry name" value="Glyco_hydro_2_C"/>
    <property type="match status" value="1"/>
</dbReference>
<dbReference type="Pfam" id="PF00703">
    <property type="entry name" value="Glyco_hydro_2"/>
    <property type="match status" value="1"/>
</dbReference>
<name>A0A2Z4UCQ0_9FIRM</name>
<organism evidence="5 6">
    <name type="scientific">Blautia argi</name>
    <dbReference type="NCBI Taxonomy" id="1912897"/>
    <lineage>
        <taxon>Bacteria</taxon>
        <taxon>Bacillati</taxon>
        <taxon>Bacillota</taxon>
        <taxon>Clostridia</taxon>
        <taxon>Lachnospirales</taxon>
        <taxon>Lachnospiraceae</taxon>
        <taxon>Blautia</taxon>
    </lineage>
</organism>
<dbReference type="InterPro" id="IPR006104">
    <property type="entry name" value="Glyco_hydro_2_N"/>
</dbReference>
<dbReference type="InterPro" id="IPR017853">
    <property type="entry name" value="GH"/>
</dbReference>
<feature type="domain" description="Glycoside hydrolase family 2 immunoglobulin-like beta-sandwich" evidence="2">
    <location>
        <begin position="193"/>
        <end position="295"/>
    </location>
</feature>
<feature type="domain" description="Glycoside hydrolase family 2 catalytic" evidence="3">
    <location>
        <begin position="330"/>
        <end position="593"/>
    </location>
</feature>
<evidence type="ECO:0000313" key="6">
    <source>
        <dbReference type="Proteomes" id="UP000250003"/>
    </source>
</evidence>
<sequence length="604" mass="70668">MEVKQEYPRPQLVREKWQSLNGFWDFAFDDADQGILQKWYKRDRKFEQEICVPFVYQCEKSGIHRKKVHEILWYKKKFTLSEELLKEKTDTEIFLHFEAVDYEAKVYLNGQYIAQHKGGYTPFSVNITPYLADGEQELTVRVYDPAFDETIPRGKQFWEEESRSIWYTPSSGIWQSVWLEGVPKKRLECVKFTSLYDEGKINISCKGYQVTPEDSIRYKISLKKETIAKGEIFWNTEKLDFSVDLIQEKIFHTNYHEAGFSWTPETPTLFDVEFEMINGEDGRITDKVSSYFGFRKVHTEHGMVYLNNKPYYQKLVLDQGYWPESLLTAPDDAALIQDIELAKAMGFNGCRKHQKVEESRFLYWADKMGFLVWGECASAPMYSDQTVNRTLKDWGEIIERDYNHPCIITWVPLNESWGVPNIRTDIRQQSFSMALYYYIHALDTTRLVISNDGWEMTKTDICAIHNYSHGQKGEWQMYKDYQKMLSEKATLLHNPPTCHDIYASGYSHENVPILLTEFGGIAFAVSEEEGWGYTAVHSQNEFVEEYGRIMEAVYASEGLWGYCYTQLTDVEQEINGLLTYDRKPKCDLAEIKSINDGYHSSRIG</sequence>
<evidence type="ECO:0000256" key="1">
    <source>
        <dbReference type="ARBA" id="ARBA00007401"/>
    </source>
</evidence>
<dbReference type="GO" id="GO:0004553">
    <property type="term" value="F:hydrolase activity, hydrolyzing O-glycosyl compounds"/>
    <property type="evidence" value="ECO:0007669"/>
    <property type="project" value="InterPro"/>
</dbReference>
<dbReference type="InterPro" id="IPR008979">
    <property type="entry name" value="Galactose-bd-like_sf"/>
</dbReference>
<evidence type="ECO:0000259" key="4">
    <source>
        <dbReference type="Pfam" id="PF02837"/>
    </source>
</evidence>
<dbReference type="Pfam" id="PF02837">
    <property type="entry name" value="Glyco_hydro_2_N"/>
    <property type="match status" value="1"/>
</dbReference>
<dbReference type="Gene3D" id="3.20.20.80">
    <property type="entry name" value="Glycosidases"/>
    <property type="match status" value="1"/>
</dbReference>